<evidence type="ECO:0000313" key="3">
    <source>
        <dbReference type="Proteomes" id="UP000230069"/>
    </source>
</evidence>
<dbReference type="InterPro" id="IPR006527">
    <property type="entry name" value="F-box-assoc_dom_typ1"/>
</dbReference>
<dbReference type="CDD" id="cd22157">
    <property type="entry name" value="F-box_AtFBW1-like"/>
    <property type="match status" value="1"/>
</dbReference>
<organism evidence="2 3">
    <name type="scientific">Aquilegia coerulea</name>
    <name type="common">Rocky mountain columbine</name>
    <dbReference type="NCBI Taxonomy" id="218851"/>
    <lineage>
        <taxon>Eukaryota</taxon>
        <taxon>Viridiplantae</taxon>
        <taxon>Streptophyta</taxon>
        <taxon>Embryophyta</taxon>
        <taxon>Tracheophyta</taxon>
        <taxon>Spermatophyta</taxon>
        <taxon>Magnoliopsida</taxon>
        <taxon>Ranunculales</taxon>
        <taxon>Ranunculaceae</taxon>
        <taxon>Thalictroideae</taxon>
        <taxon>Aquilegia</taxon>
    </lineage>
</organism>
<feature type="domain" description="F-box" evidence="1">
    <location>
        <begin position="4"/>
        <end position="54"/>
    </location>
</feature>
<keyword evidence="3" id="KW-1185">Reference proteome</keyword>
<dbReference type="Pfam" id="PF00646">
    <property type="entry name" value="F-box"/>
    <property type="match status" value="1"/>
</dbReference>
<dbReference type="STRING" id="218851.A0A2G5DR77"/>
<evidence type="ECO:0000259" key="1">
    <source>
        <dbReference type="PROSITE" id="PS50181"/>
    </source>
</evidence>
<evidence type="ECO:0000313" key="2">
    <source>
        <dbReference type="EMBL" id="PIA46025.1"/>
    </source>
</evidence>
<dbReference type="InterPro" id="IPR001810">
    <property type="entry name" value="F-box_dom"/>
</dbReference>
<dbReference type="Gene3D" id="1.20.1280.50">
    <property type="match status" value="1"/>
</dbReference>
<reference evidence="2 3" key="1">
    <citation type="submission" date="2017-09" db="EMBL/GenBank/DDBJ databases">
        <title>WGS assembly of Aquilegia coerulea Goldsmith.</title>
        <authorList>
            <person name="Hodges S."/>
            <person name="Kramer E."/>
            <person name="Nordborg M."/>
            <person name="Tomkins J."/>
            <person name="Borevitz J."/>
            <person name="Derieg N."/>
            <person name="Yan J."/>
            <person name="Mihaltcheva S."/>
            <person name="Hayes R.D."/>
            <person name="Rokhsar D."/>
        </authorList>
    </citation>
    <scope>NUCLEOTIDE SEQUENCE [LARGE SCALE GENOMIC DNA]</scope>
    <source>
        <strain evidence="3">cv. Goldsmith</strain>
    </source>
</reference>
<dbReference type="PROSITE" id="PS50181">
    <property type="entry name" value="FBOX"/>
    <property type="match status" value="1"/>
</dbReference>
<dbReference type="InterPro" id="IPR036047">
    <property type="entry name" value="F-box-like_dom_sf"/>
</dbReference>
<proteinExistence type="predicted"/>
<name>A0A2G5DR77_AQUCA</name>
<dbReference type="SUPFAM" id="SSF81383">
    <property type="entry name" value="F-box domain"/>
    <property type="match status" value="1"/>
</dbReference>
<gene>
    <name evidence="2" type="ORF">AQUCO_01600355v1</name>
</gene>
<dbReference type="SMART" id="SM00256">
    <property type="entry name" value="FBOX"/>
    <property type="match status" value="1"/>
</dbReference>
<dbReference type="PANTHER" id="PTHR31111">
    <property type="entry name" value="BNAA05G37150D PROTEIN-RELATED"/>
    <property type="match status" value="1"/>
</dbReference>
<dbReference type="FunCoup" id="A0A2G5DR77">
    <property type="interactions" value="48"/>
</dbReference>
<dbReference type="PANTHER" id="PTHR31111:SF134">
    <property type="entry name" value="F-BOX ASSOCIATED INTERACTION DOMAIN-CONTAINING PROTEIN"/>
    <property type="match status" value="1"/>
</dbReference>
<dbReference type="OrthoDB" id="1924677at2759"/>
<accession>A0A2G5DR77</accession>
<dbReference type="Pfam" id="PF07734">
    <property type="entry name" value="FBA_1"/>
    <property type="match status" value="1"/>
</dbReference>
<protein>
    <recommendedName>
        <fullName evidence="1">F-box domain-containing protein</fullName>
    </recommendedName>
</protein>
<dbReference type="NCBIfam" id="TIGR01640">
    <property type="entry name" value="F_box_assoc_1"/>
    <property type="match status" value="1"/>
</dbReference>
<dbReference type="EMBL" id="KZ305033">
    <property type="protein sequence ID" value="PIA46025.1"/>
    <property type="molecule type" value="Genomic_DNA"/>
</dbReference>
<sequence>MEEGDNNLPIPNDILVEILTRVPPTSLLRFKCVCKHWYSLIQDPIFVDNQLNQAKKRVCNPIIPKTVTLPQPRCFGDRSVWCRIGFGYDTCSRKYKLAGWISTCWPDIEVFTLGDSWTKIKTTEEIHSPSVYHAQVIYANGALYWNDRRMQEE</sequence>
<dbReference type="AlphaFoldDB" id="A0A2G5DR77"/>
<dbReference type="InterPro" id="IPR017451">
    <property type="entry name" value="F-box-assoc_interact_dom"/>
</dbReference>
<dbReference type="Proteomes" id="UP000230069">
    <property type="component" value="Unassembled WGS sequence"/>
</dbReference>
<dbReference type="InParanoid" id="A0A2G5DR77"/>